<dbReference type="AlphaFoldDB" id="A0A430B8M6"/>
<dbReference type="PANTHER" id="PTHR43279">
    <property type="entry name" value="CATECHOL-2,3-DIOXYGENASE"/>
    <property type="match status" value="1"/>
</dbReference>
<evidence type="ECO:0000313" key="3">
    <source>
        <dbReference type="Proteomes" id="UP000288028"/>
    </source>
</evidence>
<dbReference type="EMBL" id="NGKB01000001">
    <property type="protein sequence ID" value="RSU16680.1"/>
    <property type="molecule type" value="Genomic_DNA"/>
</dbReference>
<dbReference type="InterPro" id="IPR029068">
    <property type="entry name" value="Glyas_Bleomycin-R_OHBP_Dase"/>
</dbReference>
<comment type="caution">
    <text evidence="2">The sequence shown here is derived from an EMBL/GenBank/DDBJ whole genome shotgun (WGS) entry which is preliminary data.</text>
</comment>
<evidence type="ECO:0000259" key="1">
    <source>
        <dbReference type="PROSITE" id="PS51819"/>
    </source>
</evidence>
<gene>
    <name evidence="2" type="ORF">CBF28_00405</name>
</gene>
<dbReference type="Proteomes" id="UP000288028">
    <property type="component" value="Unassembled WGS sequence"/>
</dbReference>
<name>A0A430B8M6_9ENTE</name>
<dbReference type="PROSITE" id="PS51819">
    <property type="entry name" value="VOC"/>
    <property type="match status" value="2"/>
</dbReference>
<evidence type="ECO:0000313" key="2">
    <source>
        <dbReference type="EMBL" id="RSU16680.1"/>
    </source>
</evidence>
<dbReference type="InterPro" id="IPR004360">
    <property type="entry name" value="Glyas_Fos-R_dOase_dom"/>
</dbReference>
<feature type="domain" description="VOC" evidence="1">
    <location>
        <begin position="164"/>
        <end position="279"/>
    </location>
</feature>
<organism evidence="2 3">
    <name type="scientific">Vagococcus carniphilus</name>
    <dbReference type="NCBI Taxonomy" id="218144"/>
    <lineage>
        <taxon>Bacteria</taxon>
        <taxon>Bacillati</taxon>
        <taxon>Bacillota</taxon>
        <taxon>Bacilli</taxon>
        <taxon>Lactobacillales</taxon>
        <taxon>Enterococcaceae</taxon>
        <taxon>Vagococcus</taxon>
    </lineage>
</organism>
<keyword evidence="3" id="KW-1185">Reference proteome</keyword>
<dbReference type="PANTHER" id="PTHR43279:SF1">
    <property type="entry name" value="CATECHOL-2,3-DIOXYGENASE"/>
    <property type="match status" value="1"/>
</dbReference>
<reference evidence="2 3" key="1">
    <citation type="submission" date="2017-05" db="EMBL/GenBank/DDBJ databases">
        <title>Vagococcus spp. assemblies.</title>
        <authorList>
            <person name="Gulvik C.A."/>
        </authorList>
    </citation>
    <scope>NUCLEOTIDE SEQUENCE [LARGE SCALE GENOMIC DNA]</scope>
    <source>
        <strain evidence="2 3">SS1714</strain>
    </source>
</reference>
<dbReference type="OrthoDB" id="9792626at2"/>
<sequence>MTTMTLGKVSLRVNDLVKQKNFYQEVIGLHIIEETSQKVELGIKETGEVLVSLVTSSKGYQSEKTTGLYHLALLLPSRIDLSGFLRHLIEIKAPLIGAADHGYSEAIYLEDLEGNGIEIYADKSLDKWDIQTDGKIKGVTLELDAEDLFSLTDQSIKKMPIGTKMGHVHLSVADFKANEQFYGKTLNFQLTDDLGGHARFFSVDGYHHHIGVNNWQGIGIKKREDHYLGLDYYQMIWEKESFEQLKAHLKQQEVDFFEVNDQEFHLVDPNGILIQMHVN</sequence>
<feature type="domain" description="VOC" evidence="1">
    <location>
        <begin position="5"/>
        <end position="122"/>
    </location>
</feature>
<accession>A0A430B8M6</accession>
<proteinExistence type="predicted"/>
<dbReference type="Pfam" id="PF00903">
    <property type="entry name" value="Glyoxalase"/>
    <property type="match status" value="1"/>
</dbReference>
<dbReference type="Gene3D" id="3.10.180.10">
    <property type="entry name" value="2,3-Dihydroxybiphenyl 1,2-Dioxygenase, domain 1"/>
    <property type="match status" value="2"/>
</dbReference>
<dbReference type="GeneID" id="95579968"/>
<dbReference type="SUPFAM" id="SSF54593">
    <property type="entry name" value="Glyoxalase/Bleomycin resistance protein/Dihydroxybiphenyl dioxygenase"/>
    <property type="match status" value="2"/>
</dbReference>
<protein>
    <recommendedName>
        <fullName evidence="1">VOC domain-containing protein</fullName>
    </recommendedName>
</protein>
<dbReference type="InterPro" id="IPR037523">
    <property type="entry name" value="VOC_core"/>
</dbReference>
<dbReference type="RefSeq" id="WP_126790746.1">
    <property type="nucleotide sequence ID" value="NZ_CP060720.1"/>
</dbReference>